<dbReference type="PATRIC" id="fig|1127483.3.peg.5380"/>
<comment type="caution">
    <text evidence="1">The sequence shown here is derived from an EMBL/GenBank/DDBJ whole genome shotgun (WGS) entry which is preliminary data.</text>
</comment>
<organism evidence="1 2">
    <name type="scientific">Cupriavidus basilensis OR16</name>
    <dbReference type="NCBI Taxonomy" id="1127483"/>
    <lineage>
        <taxon>Bacteria</taxon>
        <taxon>Pseudomonadati</taxon>
        <taxon>Pseudomonadota</taxon>
        <taxon>Betaproteobacteria</taxon>
        <taxon>Burkholderiales</taxon>
        <taxon>Burkholderiaceae</taxon>
        <taxon>Cupriavidus</taxon>
    </lineage>
</organism>
<gene>
    <name evidence="1" type="ORF">OR16_26938</name>
</gene>
<dbReference type="AlphaFoldDB" id="H1SB49"/>
<name>H1SB49_9BURK</name>
<reference evidence="1 2" key="1">
    <citation type="journal article" date="2012" name="J. Bacteriol.">
        <title>De Novo Genome Project of Cupriavidus basilensis OR16.</title>
        <authorList>
            <person name="Cserhati M."/>
            <person name="Kriszt B."/>
            <person name="Szoboszlay S."/>
            <person name="Toth A."/>
            <person name="Szabo I."/>
            <person name="Tancsics A."/>
            <person name="Nagy I."/>
            <person name="Horvath B."/>
            <person name="Nagy I."/>
            <person name="Kukolya J."/>
        </authorList>
    </citation>
    <scope>NUCLEOTIDE SEQUENCE [LARGE SCALE GENOMIC DNA]</scope>
    <source>
        <strain evidence="1 2">OR16</strain>
    </source>
</reference>
<evidence type="ECO:0000313" key="2">
    <source>
        <dbReference type="Proteomes" id="UP000005808"/>
    </source>
</evidence>
<sequence>MAVSLRCWSEDGEEVIDVPQFQIITAFAPHTTSPPPKKAVDIKEESIKWTMPDDPDRFGDFA</sequence>
<protein>
    <submittedName>
        <fullName evidence="1">Uncharacterized protein</fullName>
    </submittedName>
</protein>
<proteinExistence type="predicted"/>
<accession>H1SB49</accession>
<dbReference type="EMBL" id="AHJE01000069">
    <property type="protein sequence ID" value="EHP40287.1"/>
    <property type="molecule type" value="Genomic_DNA"/>
</dbReference>
<dbReference type="Proteomes" id="UP000005808">
    <property type="component" value="Unassembled WGS sequence"/>
</dbReference>
<dbReference type="RefSeq" id="WP_006160878.1">
    <property type="nucleotide sequence ID" value="NZ_AHJE01000069.1"/>
</dbReference>
<dbReference type="OrthoDB" id="9968572at2"/>
<evidence type="ECO:0000313" key="1">
    <source>
        <dbReference type="EMBL" id="EHP40287.1"/>
    </source>
</evidence>